<reference evidence="5" key="1">
    <citation type="journal article" date="2019" name="Gigascience">
        <title>De novo genome assembly of the endangered Acer yangbiense, a plant species with extremely small populations endemic to Yunnan Province, China.</title>
        <authorList>
            <person name="Yang J."/>
            <person name="Wariss H.M."/>
            <person name="Tao L."/>
            <person name="Zhang R."/>
            <person name="Yun Q."/>
            <person name="Hollingsworth P."/>
            <person name="Dao Z."/>
            <person name="Luo G."/>
            <person name="Guo H."/>
            <person name="Ma Y."/>
            <person name="Sun W."/>
        </authorList>
    </citation>
    <scope>NUCLEOTIDE SEQUENCE [LARGE SCALE GENOMIC DNA]</scope>
    <source>
        <strain evidence="5">cv. Malutang</strain>
    </source>
</reference>
<dbReference type="InterPro" id="IPR025558">
    <property type="entry name" value="DUF4283"/>
</dbReference>
<protein>
    <recommendedName>
        <fullName evidence="3">CCHC-type domain-containing protein</fullName>
    </recommendedName>
</protein>
<sequence>MDIPIFLSKVSLSGSLKPKVKVFRVGPCLAHSLLEPVTLITMSENEIASLCNALSIGEKESPAKILDVKLKDKGEQRLALCLVGKVLTSKIVNREAFKDVMKRIWHINGGVEIEAIKDNIFECHFTNLEARKRILSGGPWRFDRAIIIFEEPMGTGDIDNMFFNKTKFWVQVHNLSLLCMSEEIGLFLGNMIREVRNIDLEAGKNGSGRFIRVRVEIKVDEPLRRSLRVDLLGDGSITTMLLRYERVPDFCYKCNRLGHTLGECTVPGDNKEVTKEANIRLCNWMRTTSPPKNHFYGKGNGRLQQGRRDWREGGYGFSGPRDVSRNQDNWRTGKKLSEPDSGRKGNIIVECVKANLETLNPNVACVVRNSSINDFAACDVPGENQSEGCRLSGPKVNEGIEILANQEDPGKQGGVENESSIKDQDMQNYEALGLDPSGYLTIVSDPDPSRSPIGVDVDGVGDRSKNGLSVLELKNGLEGKIVTQTQKSWKRVGRTEQMNQNQNLLGVKLVKRNSKISSGEKSLVSKRSKKEDSRSEIGDE</sequence>
<dbReference type="GO" id="GO:0003676">
    <property type="term" value="F:nucleic acid binding"/>
    <property type="evidence" value="ECO:0007669"/>
    <property type="project" value="InterPro"/>
</dbReference>
<organism evidence="4 5">
    <name type="scientific">Acer yangbiense</name>
    <dbReference type="NCBI Taxonomy" id="1000413"/>
    <lineage>
        <taxon>Eukaryota</taxon>
        <taxon>Viridiplantae</taxon>
        <taxon>Streptophyta</taxon>
        <taxon>Embryophyta</taxon>
        <taxon>Tracheophyta</taxon>
        <taxon>Spermatophyta</taxon>
        <taxon>Magnoliopsida</taxon>
        <taxon>eudicotyledons</taxon>
        <taxon>Gunneridae</taxon>
        <taxon>Pentapetalae</taxon>
        <taxon>rosids</taxon>
        <taxon>malvids</taxon>
        <taxon>Sapindales</taxon>
        <taxon>Sapindaceae</taxon>
        <taxon>Hippocastanoideae</taxon>
        <taxon>Acereae</taxon>
        <taxon>Acer</taxon>
    </lineage>
</organism>
<dbReference type="InterPro" id="IPR001878">
    <property type="entry name" value="Znf_CCHC"/>
</dbReference>
<dbReference type="OrthoDB" id="2219495at2759"/>
<dbReference type="Pfam" id="PF14111">
    <property type="entry name" value="DUF4283"/>
    <property type="match status" value="1"/>
</dbReference>
<proteinExistence type="predicted"/>
<keyword evidence="1" id="KW-0862">Zinc</keyword>
<name>A0A5C7HZD3_9ROSI</name>
<dbReference type="InterPro" id="IPR040256">
    <property type="entry name" value="At4g02000-like"/>
</dbReference>
<evidence type="ECO:0000256" key="2">
    <source>
        <dbReference type="SAM" id="MobiDB-lite"/>
    </source>
</evidence>
<feature type="region of interest" description="Disordered" evidence="2">
    <location>
        <begin position="315"/>
        <end position="339"/>
    </location>
</feature>
<evidence type="ECO:0000313" key="5">
    <source>
        <dbReference type="Proteomes" id="UP000323000"/>
    </source>
</evidence>
<dbReference type="PANTHER" id="PTHR31286:SF167">
    <property type="entry name" value="OS09G0268800 PROTEIN"/>
    <property type="match status" value="1"/>
</dbReference>
<dbReference type="Proteomes" id="UP000323000">
    <property type="component" value="Chromosome 4"/>
</dbReference>
<feature type="region of interest" description="Disordered" evidence="2">
    <location>
        <begin position="515"/>
        <end position="540"/>
    </location>
</feature>
<dbReference type="PROSITE" id="PS50158">
    <property type="entry name" value="ZF_CCHC"/>
    <property type="match status" value="1"/>
</dbReference>
<keyword evidence="1" id="KW-0479">Metal-binding</keyword>
<feature type="compositionally biased region" description="Basic and acidic residues" evidence="2">
    <location>
        <begin position="529"/>
        <end position="540"/>
    </location>
</feature>
<keyword evidence="5" id="KW-1185">Reference proteome</keyword>
<gene>
    <name evidence="4" type="ORF">EZV62_009557</name>
</gene>
<dbReference type="GO" id="GO:0008270">
    <property type="term" value="F:zinc ion binding"/>
    <property type="evidence" value="ECO:0007669"/>
    <property type="project" value="UniProtKB-KW"/>
</dbReference>
<accession>A0A5C7HZD3</accession>
<evidence type="ECO:0000259" key="3">
    <source>
        <dbReference type="PROSITE" id="PS50158"/>
    </source>
</evidence>
<dbReference type="AlphaFoldDB" id="A0A5C7HZD3"/>
<evidence type="ECO:0000313" key="4">
    <source>
        <dbReference type="EMBL" id="TXG62563.1"/>
    </source>
</evidence>
<comment type="caution">
    <text evidence="4">The sequence shown here is derived from an EMBL/GenBank/DDBJ whole genome shotgun (WGS) entry which is preliminary data.</text>
</comment>
<dbReference type="EMBL" id="VAHF01000004">
    <property type="protein sequence ID" value="TXG62563.1"/>
    <property type="molecule type" value="Genomic_DNA"/>
</dbReference>
<feature type="domain" description="CCHC-type" evidence="3">
    <location>
        <begin position="251"/>
        <end position="264"/>
    </location>
</feature>
<evidence type="ECO:0000256" key="1">
    <source>
        <dbReference type="PROSITE-ProRule" id="PRU00047"/>
    </source>
</evidence>
<keyword evidence="1" id="KW-0863">Zinc-finger</keyword>
<dbReference type="PANTHER" id="PTHR31286">
    <property type="entry name" value="GLYCINE-RICH CELL WALL STRUCTURAL PROTEIN 1.8-LIKE"/>
    <property type="match status" value="1"/>
</dbReference>